<dbReference type="InterPro" id="IPR006094">
    <property type="entry name" value="Oxid_FAD_bind_N"/>
</dbReference>
<dbReference type="PANTHER" id="PTHR42973:SF13">
    <property type="entry name" value="FAD-BINDING PCMH-TYPE DOMAIN-CONTAINING PROTEIN"/>
    <property type="match status" value="1"/>
</dbReference>
<sequence length="487" mass="52164">MHFTFPSIVALVGAVACNLAAAIDPSVVRKTCEAIASSVSSESAVYYVGDQYQNDIYHWAVSSTQLAVCSFEPASAQDVGIALQIIGNNQCPFAVKGAGHTGNPGFSSTTGVQIAMTKFSEVTYDSATNTVIVGAGLNWDDVYSALEPYGVNVVGGRVTGVGVAGLILGGGYSWLSNEYGLAIDNVEAFELVMPSGEVVNATQSSYQDLFFALKGGFNNFGIVTRFTLKAFPQGQVWGGTIVYLGIFTDQATAATADFAANSSDPKAQIITTYEYAVGVPVVTEILFYDGPTPPAGMFNKFLSIPSLTSDVSTRSFLSLVRSSPSNLTENLRGIFNTISVTGFPPDLLQAVTEEAAYWGEHLVQFSGTVISYSIEPYLPTIFSHNTSASAYPGSRDRGLSILFIYFAWTLPSDDELIQNATRTSAAKLFNKALELGQDIETASLYTNYAIFDTPLERMYGDNVQSLRAIKQEVDPNNMMGFAGGFKF</sequence>
<reference evidence="7 8" key="1">
    <citation type="submission" date="2014-04" db="EMBL/GenBank/DDBJ databases">
        <authorList>
            <consortium name="DOE Joint Genome Institute"/>
            <person name="Kuo A."/>
            <person name="Kohler A."/>
            <person name="Nagy L.G."/>
            <person name="Floudas D."/>
            <person name="Copeland A."/>
            <person name="Barry K.W."/>
            <person name="Cichocki N."/>
            <person name="Veneault-Fourrey C."/>
            <person name="LaButti K."/>
            <person name="Lindquist E.A."/>
            <person name="Lipzen A."/>
            <person name="Lundell T."/>
            <person name="Morin E."/>
            <person name="Murat C."/>
            <person name="Sun H."/>
            <person name="Tunlid A."/>
            <person name="Henrissat B."/>
            <person name="Grigoriev I.V."/>
            <person name="Hibbett D.S."/>
            <person name="Martin F."/>
            <person name="Nordberg H.P."/>
            <person name="Cantor M.N."/>
            <person name="Hua S.X."/>
        </authorList>
    </citation>
    <scope>NUCLEOTIDE SEQUENCE [LARGE SCALE GENOMIC DNA]</scope>
    <source>
        <strain evidence="7 8">Foug A</strain>
    </source>
</reference>
<feature type="signal peptide" evidence="5">
    <location>
        <begin position="1"/>
        <end position="22"/>
    </location>
</feature>
<dbReference type="GO" id="GO:0071949">
    <property type="term" value="F:FAD binding"/>
    <property type="evidence" value="ECO:0007669"/>
    <property type="project" value="InterPro"/>
</dbReference>
<comment type="similarity">
    <text evidence="1">Belongs to the oxygen-dependent FAD-linked oxidoreductase family.</text>
</comment>
<dbReference type="Gene3D" id="3.30.465.10">
    <property type="match status" value="1"/>
</dbReference>
<protein>
    <recommendedName>
        <fullName evidence="6">FAD-binding PCMH-type domain-containing protein</fullName>
    </recommendedName>
</protein>
<keyword evidence="3" id="KW-0274">FAD</keyword>
<evidence type="ECO:0000256" key="5">
    <source>
        <dbReference type="SAM" id="SignalP"/>
    </source>
</evidence>
<dbReference type="HOGENOM" id="CLU_018354_1_0_1"/>
<feature type="domain" description="FAD-binding PCMH-type" evidence="6">
    <location>
        <begin position="61"/>
        <end position="233"/>
    </location>
</feature>
<evidence type="ECO:0000256" key="2">
    <source>
        <dbReference type="ARBA" id="ARBA00022630"/>
    </source>
</evidence>
<evidence type="ECO:0000313" key="8">
    <source>
        <dbReference type="Proteomes" id="UP000053989"/>
    </source>
</evidence>
<proteinExistence type="inferred from homology"/>
<evidence type="ECO:0000313" key="7">
    <source>
        <dbReference type="EMBL" id="KIM60118.1"/>
    </source>
</evidence>
<dbReference type="AlphaFoldDB" id="A0A0C2ZEH7"/>
<dbReference type="SUPFAM" id="SSF56176">
    <property type="entry name" value="FAD-binding/transporter-associated domain-like"/>
    <property type="match status" value="1"/>
</dbReference>
<dbReference type="Proteomes" id="UP000053989">
    <property type="component" value="Unassembled WGS sequence"/>
</dbReference>
<gene>
    <name evidence="7" type="ORF">SCLCIDRAFT_1217143</name>
</gene>
<dbReference type="GO" id="GO:0016491">
    <property type="term" value="F:oxidoreductase activity"/>
    <property type="evidence" value="ECO:0007669"/>
    <property type="project" value="UniProtKB-KW"/>
</dbReference>
<reference evidence="8" key="2">
    <citation type="submission" date="2015-01" db="EMBL/GenBank/DDBJ databases">
        <title>Evolutionary Origins and Diversification of the Mycorrhizal Mutualists.</title>
        <authorList>
            <consortium name="DOE Joint Genome Institute"/>
            <consortium name="Mycorrhizal Genomics Consortium"/>
            <person name="Kohler A."/>
            <person name="Kuo A."/>
            <person name="Nagy L.G."/>
            <person name="Floudas D."/>
            <person name="Copeland A."/>
            <person name="Barry K.W."/>
            <person name="Cichocki N."/>
            <person name="Veneault-Fourrey C."/>
            <person name="LaButti K."/>
            <person name="Lindquist E.A."/>
            <person name="Lipzen A."/>
            <person name="Lundell T."/>
            <person name="Morin E."/>
            <person name="Murat C."/>
            <person name="Riley R."/>
            <person name="Ohm R."/>
            <person name="Sun H."/>
            <person name="Tunlid A."/>
            <person name="Henrissat B."/>
            <person name="Grigoriev I.V."/>
            <person name="Hibbett D.S."/>
            <person name="Martin F."/>
        </authorList>
    </citation>
    <scope>NUCLEOTIDE SEQUENCE [LARGE SCALE GENOMIC DNA]</scope>
    <source>
        <strain evidence="8">Foug A</strain>
    </source>
</reference>
<accession>A0A0C2ZEH7</accession>
<name>A0A0C2ZEH7_9AGAM</name>
<keyword evidence="4" id="KW-0560">Oxidoreductase</keyword>
<dbReference type="STRING" id="1036808.A0A0C2ZEH7"/>
<dbReference type="InterPro" id="IPR050416">
    <property type="entry name" value="FAD-linked_Oxidoreductase"/>
</dbReference>
<dbReference type="Pfam" id="PF01565">
    <property type="entry name" value="FAD_binding_4"/>
    <property type="match status" value="1"/>
</dbReference>
<keyword evidence="5" id="KW-0732">Signal</keyword>
<dbReference type="InterPro" id="IPR036318">
    <property type="entry name" value="FAD-bd_PCMH-like_sf"/>
</dbReference>
<dbReference type="InParanoid" id="A0A0C2ZEH7"/>
<dbReference type="InterPro" id="IPR016169">
    <property type="entry name" value="FAD-bd_PCMH_sub2"/>
</dbReference>
<dbReference type="Pfam" id="PF08031">
    <property type="entry name" value="BBE"/>
    <property type="match status" value="1"/>
</dbReference>
<evidence type="ECO:0000256" key="1">
    <source>
        <dbReference type="ARBA" id="ARBA00005466"/>
    </source>
</evidence>
<keyword evidence="8" id="KW-1185">Reference proteome</keyword>
<dbReference type="EMBL" id="KN822066">
    <property type="protein sequence ID" value="KIM60118.1"/>
    <property type="molecule type" value="Genomic_DNA"/>
</dbReference>
<dbReference type="OrthoDB" id="2151789at2759"/>
<organism evidence="7 8">
    <name type="scientific">Scleroderma citrinum Foug A</name>
    <dbReference type="NCBI Taxonomy" id="1036808"/>
    <lineage>
        <taxon>Eukaryota</taxon>
        <taxon>Fungi</taxon>
        <taxon>Dikarya</taxon>
        <taxon>Basidiomycota</taxon>
        <taxon>Agaricomycotina</taxon>
        <taxon>Agaricomycetes</taxon>
        <taxon>Agaricomycetidae</taxon>
        <taxon>Boletales</taxon>
        <taxon>Sclerodermatineae</taxon>
        <taxon>Sclerodermataceae</taxon>
        <taxon>Scleroderma</taxon>
    </lineage>
</organism>
<dbReference type="InterPro" id="IPR016166">
    <property type="entry name" value="FAD-bd_PCMH"/>
</dbReference>
<dbReference type="PROSITE" id="PS51387">
    <property type="entry name" value="FAD_PCMH"/>
    <property type="match status" value="1"/>
</dbReference>
<evidence type="ECO:0000256" key="3">
    <source>
        <dbReference type="ARBA" id="ARBA00022827"/>
    </source>
</evidence>
<evidence type="ECO:0000256" key="4">
    <source>
        <dbReference type="ARBA" id="ARBA00023002"/>
    </source>
</evidence>
<feature type="chain" id="PRO_5002160048" description="FAD-binding PCMH-type domain-containing protein" evidence="5">
    <location>
        <begin position="23"/>
        <end position="487"/>
    </location>
</feature>
<keyword evidence="2" id="KW-0285">Flavoprotein</keyword>
<dbReference type="PANTHER" id="PTHR42973">
    <property type="entry name" value="BINDING OXIDOREDUCTASE, PUTATIVE (AFU_ORTHOLOGUE AFUA_1G17690)-RELATED"/>
    <property type="match status" value="1"/>
</dbReference>
<evidence type="ECO:0000259" key="6">
    <source>
        <dbReference type="PROSITE" id="PS51387"/>
    </source>
</evidence>
<dbReference type="InterPro" id="IPR012951">
    <property type="entry name" value="BBE"/>
</dbReference>